<dbReference type="RefSeq" id="XP_023674902.1">
    <property type="nucleotide sequence ID" value="XM_023819134.2"/>
</dbReference>
<dbReference type="GeneTree" id="ENSGT00940000153470"/>
<dbReference type="Ensembl" id="ENSPKIT00000006300.1">
    <property type="protein sequence ID" value="ENSPKIP00000025563.1"/>
    <property type="gene ID" value="ENSPKIG00000008390.1"/>
</dbReference>
<evidence type="ECO:0000256" key="3">
    <source>
        <dbReference type="ARBA" id="ARBA00007477"/>
    </source>
</evidence>
<dbReference type="GO" id="GO:0000139">
    <property type="term" value="C:Golgi membrane"/>
    <property type="evidence" value="ECO:0007669"/>
    <property type="project" value="UniProtKB-SubCell"/>
</dbReference>
<dbReference type="InterPro" id="IPR052105">
    <property type="entry name" value="MGAT5_Glycosyltransferase"/>
</dbReference>
<feature type="signal peptide" evidence="14">
    <location>
        <begin position="1"/>
        <end position="25"/>
    </location>
</feature>
<dbReference type="EC" id="2.4.1.155" evidence="4"/>
<keyword evidence="8" id="KW-0735">Signal-anchor</keyword>
<protein>
    <recommendedName>
        <fullName evidence="4">alpha-1,6-mannosyl-glycoprotein 6-beta-N-acetylglucosaminyltransferase</fullName>
        <ecNumber evidence="4">2.4.1.155</ecNumber>
    </recommendedName>
</protein>
<evidence type="ECO:0000256" key="13">
    <source>
        <dbReference type="ARBA" id="ARBA00048243"/>
    </source>
</evidence>
<reference evidence="16" key="1">
    <citation type="submission" date="2025-05" db="UniProtKB">
        <authorList>
            <consortium name="Ensembl"/>
        </authorList>
    </citation>
    <scope>IDENTIFICATION</scope>
</reference>
<dbReference type="GeneID" id="111847716"/>
<dbReference type="Proteomes" id="UP000261540">
    <property type="component" value="Unplaced"/>
</dbReference>
<evidence type="ECO:0000256" key="5">
    <source>
        <dbReference type="ARBA" id="ARBA00022676"/>
    </source>
</evidence>
<evidence type="ECO:0000256" key="2">
    <source>
        <dbReference type="ARBA" id="ARBA00004922"/>
    </source>
</evidence>
<evidence type="ECO:0000256" key="8">
    <source>
        <dbReference type="ARBA" id="ARBA00022968"/>
    </source>
</evidence>
<dbReference type="OrthoDB" id="2113294at2759"/>
<sequence>MRVPLRPRSCCVALSLFLLTLMLQSLWVPPQTATGDLRGLAPADQGGPRSRVHRLSLRLDALSSQVQRLSRERGSTPSPQQDLTQLLLRLKDDHGKLVRSMEKELLLMSQKLDRLLQRTPLPAPQEHTPLPALSQVCEVPDHPSFPLCAGKVEFLRASWRSDPCYAFYGVDGSTCSILAYLSEREEFCPLLPGHNRTAPPWKHQPAQEKEKALIRADLSPLYKLMGSGWGPAVKFMWSRIERLAARWTKAGEKVWRKISHRSPSQLRVLLFPGVLAGGGGQSFGEMVERGGPLGELVQWADISAAFFILGHNLTFTVSQGHLLSLIGAAPGRGSCPIQSPIPFDLIYTDYHGLAQLRGVMGLSFQHYQCRFRVLDSFGTEPAFNIGEYARQRGYSTVWGSWGLETQQYMTMFPHTPDNSFMGFVSEDAGHGRQAQPQRKENIAVVYGKQAYMWQGKERYLETISQELEIHGTVFLPEGQPSLLPSFVHNHGLLTQEQLQQLLRRAKLFVGLGFPYEGPAPLEAIALGCVFLQPRFQSPHSSENSNFYKGKPTTRQVHSQHPYAEDFIGKPYVWTVDIDNTTQVREAVKAILSLEVNPFIPHEFTCEGMLERVYAYITHQDFCSTSLPTWPAEGALVVQLAPLGQSCISMCKQTSLVCEPALFHHLNNPAAFKRLGLTCASTEEEVDHLFPAYSPWGRRCSLQKDRLLYSCAGAHPSYRRLCPCRAYQPGQVALCPGCL</sequence>
<evidence type="ECO:0000256" key="9">
    <source>
        <dbReference type="ARBA" id="ARBA00022989"/>
    </source>
</evidence>
<keyword evidence="5" id="KW-0328">Glycosyltransferase</keyword>
<keyword evidence="14" id="KW-0732">Signal</keyword>
<keyword evidence="11" id="KW-0472">Membrane</keyword>
<dbReference type="STRING" id="1676925.ENSPKIP00000025595"/>
<evidence type="ECO:0000259" key="15">
    <source>
        <dbReference type="Pfam" id="PF15024"/>
    </source>
</evidence>
<dbReference type="InterPro" id="IPR026116">
    <property type="entry name" value="GT18_cat"/>
</dbReference>
<keyword evidence="7" id="KW-0812">Transmembrane</keyword>
<dbReference type="PANTHER" id="PTHR15075:SF7">
    <property type="entry name" value="ALPHA-1,6-MANNOSYL-GLYCOPROTEIN 6-BETA-N-ACETYLGLUCOSAMINYLTRANSFERASE"/>
    <property type="match status" value="1"/>
</dbReference>
<keyword evidence="6" id="KW-0808">Transferase</keyword>
<dbReference type="GO" id="GO:0030144">
    <property type="term" value="F:alpha-1,6-mannosylglycoprotein 6-beta-N-acetylglucosaminyltransferase activity"/>
    <property type="evidence" value="ECO:0007669"/>
    <property type="project" value="UniProtKB-EC"/>
</dbReference>
<comment type="subcellular location">
    <subcellularLocation>
        <location evidence="1">Golgi apparatus membrane</location>
        <topology evidence="1">Single-pass type II membrane protein</topology>
    </subcellularLocation>
</comment>
<comment type="catalytic activity">
    <reaction evidence="13">
        <text>N(4)-{beta-D-GlcNAc-(1-&gt;2)-[beta-D-GlcNAc-(1-&gt;4)]-alpha-D-Man-(1-&gt;3)-[beta-D-GlcNAc-(1-&gt;2)-alpha-D-Man-(1-&gt;6)]-beta-D-Man-(1-&gt;4)-beta-D-GlcNAc-(1-&gt;4)-beta-D-GlcNAc}-L-asparaginyl-[protein] + UDP-N-acetyl-alpha-D-glucosamine = N(4)-{beta-D-GlcNAc-(1-&gt;2)-[beta-D-GlcNAc-(1-&gt;4)]-alpha-D-Man-(1-&gt;3)-[beta-D-GlcNAc-(1-&gt;2)-[beta-D-GlcNAc-(1-&gt;6)]-alpha-D-Man-(1-&gt;6)]-beta-D-Man-(1-&gt;4)-beta-D-GlcNAc-(1-&gt;4)-beta-D-GlcNAc}-L-asparaginyl-[protein] + UDP + H(+)</text>
        <dbReference type="Rhea" id="RHEA:16921"/>
        <dbReference type="Rhea" id="RHEA-COMP:14374"/>
        <dbReference type="Rhea" id="RHEA-COMP:14377"/>
        <dbReference type="ChEBI" id="CHEBI:15378"/>
        <dbReference type="ChEBI" id="CHEBI:57705"/>
        <dbReference type="ChEBI" id="CHEBI:58223"/>
        <dbReference type="ChEBI" id="CHEBI:139507"/>
        <dbReference type="ChEBI" id="CHEBI:139510"/>
        <dbReference type="EC" id="2.4.1.155"/>
    </reaction>
</comment>
<evidence type="ECO:0000256" key="1">
    <source>
        <dbReference type="ARBA" id="ARBA00004323"/>
    </source>
</evidence>
<evidence type="ECO:0000256" key="11">
    <source>
        <dbReference type="ARBA" id="ARBA00023136"/>
    </source>
</evidence>
<dbReference type="PANTHER" id="PTHR15075">
    <property type="entry name" value="ALPHA-MANNOSIDE BETA-1,6-N-ACETYLGLUCOSAMINYLTRANSFERASE"/>
    <property type="match status" value="1"/>
</dbReference>
<dbReference type="Pfam" id="PF15024">
    <property type="entry name" value="Glyco_transf_18"/>
    <property type="match status" value="1"/>
</dbReference>
<keyword evidence="9" id="KW-1133">Transmembrane helix</keyword>
<evidence type="ECO:0000256" key="7">
    <source>
        <dbReference type="ARBA" id="ARBA00022692"/>
    </source>
</evidence>
<evidence type="ECO:0000256" key="12">
    <source>
        <dbReference type="ARBA" id="ARBA00023180"/>
    </source>
</evidence>
<evidence type="ECO:0000313" key="16">
    <source>
        <dbReference type="Ensembl" id="ENSPKIP00000025563.1"/>
    </source>
</evidence>
<evidence type="ECO:0000256" key="10">
    <source>
        <dbReference type="ARBA" id="ARBA00023034"/>
    </source>
</evidence>
<keyword evidence="17" id="KW-1185">Reference proteome</keyword>
<keyword evidence="10" id="KW-0333">Golgi apparatus</keyword>
<evidence type="ECO:0000313" key="17">
    <source>
        <dbReference type="Proteomes" id="UP000261540"/>
    </source>
</evidence>
<dbReference type="KEGG" id="pki:111847716"/>
<proteinExistence type="inferred from homology"/>
<dbReference type="RefSeq" id="XP_023674901.1">
    <property type="nucleotide sequence ID" value="XM_023819133.2"/>
</dbReference>
<dbReference type="GO" id="GO:0006487">
    <property type="term" value="P:protein N-linked glycosylation"/>
    <property type="evidence" value="ECO:0007669"/>
    <property type="project" value="TreeGrafter"/>
</dbReference>
<feature type="chain" id="PRO_5044589351" description="alpha-1,6-mannosyl-glycoprotein 6-beta-N-acetylglucosaminyltransferase" evidence="14">
    <location>
        <begin position="26"/>
        <end position="738"/>
    </location>
</feature>
<dbReference type="Ensembl" id="ENSPKIT00000006332.1">
    <property type="protein sequence ID" value="ENSPKIP00000025595.1"/>
    <property type="gene ID" value="ENSPKIG00000008390.1"/>
</dbReference>
<evidence type="ECO:0000256" key="6">
    <source>
        <dbReference type="ARBA" id="ARBA00022679"/>
    </source>
</evidence>
<comment type="similarity">
    <text evidence="3">Belongs to the glycosyltransferase 18 family.</text>
</comment>
<dbReference type="UniPathway" id="UPA00378"/>
<comment type="pathway">
    <text evidence="2">Protein modification; protein glycosylation.</text>
</comment>
<name>A0A3B3S4X2_9TELE</name>
<keyword evidence="12" id="KW-0325">Glycoprotein</keyword>
<accession>A0A3B3S4X2</accession>
<feature type="domain" description="Glycosyltransferase family 18 catalytic" evidence="15">
    <location>
        <begin position="164"/>
        <end position="723"/>
    </location>
</feature>
<evidence type="ECO:0000256" key="14">
    <source>
        <dbReference type="SAM" id="SignalP"/>
    </source>
</evidence>
<organism evidence="16 17">
    <name type="scientific">Paramormyrops kingsleyae</name>
    <dbReference type="NCBI Taxonomy" id="1676925"/>
    <lineage>
        <taxon>Eukaryota</taxon>
        <taxon>Metazoa</taxon>
        <taxon>Chordata</taxon>
        <taxon>Craniata</taxon>
        <taxon>Vertebrata</taxon>
        <taxon>Euteleostomi</taxon>
        <taxon>Actinopterygii</taxon>
        <taxon>Neopterygii</taxon>
        <taxon>Teleostei</taxon>
        <taxon>Osteoglossocephala</taxon>
        <taxon>Osteoglossomorpha</taxon>
        <taxon>Osteoglossiformes</taxon>
        <taxon>Mormyridae</taxon>
        <taxon>Paramormyrops</taxon>
    </lineage>
</organism>
<evidence type="ECO:0000256" key="4">
    <source>
        <dbReference type="ARBA" id="ARBA00012671"/>
    </source>
</evidence>
<dbReference type="AlphaFoldDB" id="A0A3B3S4X2"/>